<name>A0A814HA83_ADIRI</name>
<evidence type="ECO:0000313" key="2">
    <source>
        <dbReference type="EMBL" id="CAF1020883.1"/>
    </source>
</evidence>
<accession>A0A814HA83</accession>
<dbReference type="EMBL" id="CAJNOJ010000068">
    <property type="protein sequence ID" value="CAF1020883.1"/>
    <property type="molecule type" value="Genomic_DNA"/>
</dbReference>
<dbReference type="Proteomes" id="UP000663828">
    <property type="component" value="Unassembled WGS sequence"/>
</dbReference>
<evidence type="ECO:0000313" key="1">
    <source>
        <dbReference type="EMBL" id="CAF1006789.1"/>
    </source>
</evidence>
<dbReference type="EMBL" id="CAJNOR010000785">
    <property type="protein sequence ID" value="CAF1006789.1"/>
    <property type="molecule type" value="Genomic_DNA"/>
</dbReference>
<dbReference type="Proteomes" id="UP000663852">
    <property type="component" value="Unassembled WGS sequence"/>
</dbReference>
<proteinExistence type="predicted"/>
<evidence type="ECO:0000313" key="3">
    <source>
        <dbReference type="Proteomes" id="UP000663828"/>
    </source>
</evidence>
<dbReference type="AlphaFoldDB" id="A0A814HA83"/>
<sequence>MLLYFQFHKPFRIFMENKVQKRSCFRNCCPNGCCGYCKPPTQEQKQVDDILHVDKAVVPTDIPYGFIKFYSGVRTVENTYTCPMLSFHLYRHAQHRARRAQDNRTMFLDNNNQVSMRQDEQQASQSEQNQGEEDVMMVPLEDIINVSFKAEFTKNIDADVKTTIEPTYERSENCCDRCAAPIISCCRKTRDICCCISHGQMKIAPRVENTIFFINGQPNTTYREEDLPLPEVREGCCTHCTNKCRCWCCRRNILVKLTKKIHSKSERKAERVITMTVEYVKYSNIDTPSHVRLLTGQEQANFYKDRFHIEKELKFYLVNNNEFDPTNFDVKKEQAEALCRMIKQLKGMRSKYPSETDLVEILNQSHLKTFGQVFAEPVL</sequence>
<keyword evidence="3" id="KW-1185">Reference proteome</keyword>
<comment type="caution">
    <text evidence="1">The sequence shown here is derived from an EMBL/GenBank/DDBJ whole genome shotgun (WGS) entry which is preliminary data.</text>
</comment>
<dbReference type="OrthoDB" id="9983571at2759"/>
<reference evidence="1" key="1">
    <citation type="submission" date="2021-02" db="EMBL/GenBank/DDBJ databases">
        <authorList>
            <person name="Nowell W R."/>
        </authorList>
    </citation>
    <scope>NUCLEOTIDE SEQUENCE</scope>
</reference>
<organism evidence="1 3">
    <name type="scientific">Adineta ricciae</name>
    <name type="common">Rotifer</name>
    <dbReference type="NCBI Taxonomy" id="249248"/>
    <lineage>
        <taxon>Eukaryota</taxon>
        <taxon>Metazoa</taxon>
        <taxon>Spiralia</taxon>
        <taxon>Gnathifera</taxon>
        <taxon>Rotifera</taxon>
        <taxon>Eurotatoria</taxon>
        <taxon>Bdelloidea</taxon>
        <taxon>Adinetida</taxon>
        <taxon>Adinetidae</taxon>
        <taxon>Adineta</taxon>
    </lineage>
</organism>
<gene>
    <name evidence="2" type="ORF">EDS130_LOCUS15887</name>
    <name evidence="1" type="ORF">XAT740_LOCUS13506</name>
</gene>
<protein>
    <submittedName>
        <fullName evidence="1">Uncharacterized protein</fullName>
    </submittedName>
</protein>